<dbReference type="EMBL" id="VSSQ01074494">
    <property type="protein sequence ID" value="MPN25344.1"/>
    <property type="molecule type" value="Genomic_DNA"/>
</dbReference>
<comment type="caution">
    <text evidence="1">The sequence shown here is derived from an EMBL/GenBank/DDBJ whole genome shotgun (WGS) entry which is preliminary data.</text>
</comment>
<protein>
    <recommendedName>
        <fullName evidence="2">DUF2229 domain-containing protein</fullName>
    </recommendedName>
</protein>
<reference evidence="1" key="1">
    <citation type="submission" date="2019-08" db="EMBL/GenBank/DDBJ databases">
        <authorList>
            <person name="Kucharzyk K."/>
            <person name="Murdoch R.W."/>
            <person name="Higgins S."/>
            <person name="Loffler F."/>
        </authorList>
    </citation>
    <scope>NUCLEOTIDE SEQUENCE</scope>
</reference>
<sequence length="199" mass="22096">MKADQVISPTIENKTPVNQLKAVYKICRELGLSVLSGQMAFRQALKNWKIAPSSMSKADGPKIAIVGHSYLTSDAFFCQDIVKCLSMQGNQVVTPNNVPARLLYKEAELADPEVYWQLSAKLTGATRYFCRQDDVAGIIMLSSFGCGPDSLINEYLEYHVLQKCGKPYILINMDEHTGSAGVITRIEAFGDLVKWRLKS</sequence>
<organism evidence="1">
    <name type="scientific">bioreactor metagenome</name>
    <dbReference type="NCBI Taxonomy" id="1076179"/>
    <lineage>
        <taxon>unclassified sequences</taxon>
        <taxon>metagenomes</taxon>
        <taxon>ecological metagenomes</taxon>
    </lineage>
</organism>
<dbReference type="PANTHER" id="PTHR32329">
    <property type="entry name" value="BIFUNCTIONAL PROTEIN [INCLUDES 2-HYDROXYACYL-COA DEHYDRATASE (N-TER) AND ITS ACTIVATOR DOMAIN (C_TERM)-RELATED"/>
    <property type="match status" value="1"/>
</dbReference>
<dbReference type="InterPro" id="IPR051805">
    <property type="entry name" value="Dehydratase_Activator_Redct"/>
</dbReference>
<accession>A0A645GN20</accession>
<proteinExistence type="predicted"/>
<dbReference type="AlphaFoldDB" id="A0A645GN20"/>
<gene>
    <name evidence="1" type="ORF">SDC9_172753</name>
</gene>
<name>A0A645GN20_9ZZZZ</name>
<evidence type="ECO:0000313" key="1">
    <source>
        <dbReference type="EMBL" id="MPN25344.1"/>
    </source>
</evidence>
<evidence type="ECO:0008006" key="2">
    <source>
        <dbReference type="Google" id="ProtNLM"/>
    </source>
</evidence>
<dbReference type="PANTHER" id="PTHR32329:SF2">
    <property type="entry name" value="BIFUNCTIONAL PROTEIN [INCLUDES 2-HYDROXYACYL-COA DEHYDRATASE (N-TER) AND ITS ACTIVATOR DOMAIN (C_TERM)"/>
    <property type="match status" value="1"/>
</dbReference>
<dbReference type="Gene3D" id="3.40.50.11900">
    <property type="match status" value="1"/>
</dbReference>